<proteinExistence type="predicted"/>
<sequence length="128" mass="15134">MKYLFILFFTFLLVSCGESFDNMDTEMINKDIAGNTNIKTPEELITFYYNYPSSESKPNLKIEKKEIEKNVFEITLIHDNQQDDSQKAEKIIMIAEKLVNKWHVKKIRRNWKCYSGRGHTDWGTEVCN</sequence>
<dbReference type="RefSeq" id="WP_210788340.1">
    <property type="nucleotide sequence ID" value="NZ_JAGPXB010000002.1"/>
</dbReference>
<dbReference type="Proteomes" id="UP000679008">
    <property type="component" value="Unassembled WGS sequence"/>
</dbReference>
<comment type="caution">
    <text evidence="1">The sequence shown here is derived from an EMBL/GenBank/DDBJ whole genome shotgun (WGS) entry which is preliminary data.</text>
</comment>
<reference evidence="1 2" key="1">
    <citation type="submission" date="2021-04" db="EMBL/GenBank/DDBJ databases">
        <title>Description of novel Flavobacterium sp. F-328.</title>
        <authorList>
            <person name="Saticioglu I.B."/>
        </authorList>
    </citation>
    <scope>NUCLEOTIDE SEQUENCE [LARGE SCALE GENOMIC DNA]</scope>
    <source>
        <strain evidence="1 2">F-328</strain>
    </source>
</reference>
<evidence type="ECO:0000313" key="2">
    <source>
        <dbReference type="Proteomes" id="UP000679008"/>
    </source>
</evidence>
<accession>A0ABS5D1B6</accession>
<gene>
    <name evidence="1" type="ORF">KBJ98_03735</name>
</gene>
<dbReference type="EMBL" id="JAGPXB010000002">
    <property type="protein sequence ID" value="MBQ0907811.1"/>
    <property type="molecule type" value="Genomic_DNA"/>
</dbReference>
<dbReference type="PROSITE" id="PS51257">
    <property type="entry name" value="PROKAR_LIPOPROTEIN"/>
    <property type="match status" value="1"/>
</dbReference>
<name>A0ABS5D1B6_9FLAO</name>
<protein>
    <recommendedName>
        <fullName evidence="3">Lipoprotein</fullName>
    </recommendedName>
</protein>
<evidence type="ECO:0008006" key="3">
    <source>
        <dbReference type="Google" id="ProtNLM"/>
    </source>
</evidence>
<keyword evidence="2" id="KW-1185">Reference proteome</keyword>
<organism evidence="1 2">
    <name type="scientific">Flavobacterium erciyesense</name>
    <dbReference type="NCBI Taxonomy" id="2825842"/>
    <lineage>
        <taxon>Bacteria</taxon>
        <taxon>Pseudomonadati</taxon>
        <taxon>Bacteroidota</taxon>
        <taxon>Flavobacteriia</taxon>
        <taxon>Flavobacteriales</taxon>
        <taxon>Flavobacteriaceae</taxon>
        <taxon>Flavobacterium</taxon>
    </lineage>
</organism>
<evidence type="ECO:0000313" key="1">
    <source>
        <dbReference type="EMBL" id="MBQ0907811.1"/>
    </source>
</evidence>